<evidence type="ECO:0000256" key="1">
    <source>
        <dbReference type="ARBA" id="ARBA00005446"/>
    </source>
</evidence>
<dbReference type="GO" id="GO:0003677">
    <property type="term" value="F:DNA binding"/>
    <property type="evidence" value="ECO:0007669"/>
    <property type="project" value="UniProtKB-KW"/>
</dbReference>
<dbReference type="SMART" id="SM00487">
    <property type="entry name" value="DEXDc"/>
    <property type="match status" value="1"/>
</dbReference>
<feature type="domain" description="Helicase ATP-binding" evidence="6">
    <location>
        <begin position="31"/>
        <end position="191"/>
    </location>
</feature>
<dbReference type="InterPro" id="IPR011545">
    <property type="entry name" value="DEAD/DEAH_box_helicase_dom"/>
</dbReference>
<dbReference type="GO" id="GO:0043138">
    <property type="term" value="F:3'-5' DNA helicase activity"/>
    <property type="evidence" value="ECO:0007669"/>
    <property type="project" value="UniProtKB-EC"/>
</dbReference>
<proteinExistence type="inferred from homology"/>
<keyword evidence="2" id="KW-0238">DNA-binding</keyword>
<evidence type="ECO:0000256" key="4">
    <source>
        <dbReference type="ARBA" id="ARBA00034617"/>
    </source>
</evidence>
<evidence type="ECO:0000313" key="7">
    <source>
        <dbReference type="EMBL" id="KAA6388138.1"/>
    </source>
</evidence>
<dbReference type="Proteomes" id="UP000324800">
    <property type="component" value="Unassembled WGS sequence"/>
</dbReference>
<evidence type="ECO:0000313" key="8">
    <source>
        <dbReference type="Proteomes" id="UP000324800"/>
    </source>
</evidence>
<keyword evidence="7" id="KW-0378">Hydrolase</keyword>
<dbReference type="CDD" id="cd17920">
    <property type="entry name" value="DEXHc_RecQ"/>
    <property type="match status" value="1"/>
</dbReference>
<keyword evidence="3" id="KW-0413">Isomerase</keyword>
<dbReference type="Gene3D" id="3.40.50.300">
    <property type="entry name" value="P-loop containing nucleotide triphosphate hydrolases"/>
    <property type="match status" value="1"/>
</dbReference>
<dbReference type="InterPro" id="IPR027417">
    <property type="entry name" value="P-loop_NTPase"/>
</dbReference>
<keyword evidence="7" id="KW-0067">ATP-binding</keyword>
<dbReference type="Pfam" id="PF00270">
    <property type="entry name" value="DEAD"/>
    <property type="match status" value="1"/>
</dbReference>
<dbReference type="EMBL" id="SNRW01004103">
    <property type="protein sequence ID" value="KAA6388138.1"/>
    <property type="molecule type" value="Genomic_DNA"/>
</dbReference>
<dbReference type="GO" id="GO:0000724">
    <property type="term" value="P:double-strand break repair via homologous recombination"/>
    <property type="evidence" value="ECO:0007669"/>
    <property type="project" value="TreeGrafter"/>
</dbReference>
<protein>
    <recommendedName>
        <fullName evidence="5">DNA 3'-5' helicase</fullName>
        <ecNumber evidence="5">5.6.2.4</ecNumber>
    </recommendedName>
</protein>
<reference evidence="7 8" key="1">
    <citation type="submission" date="2019-03" db="EMBL/GenBank/DDBJ databases">
        <title>Single cell metagenomics reveals metabolic interactions within the superorganism composed of flagellate Streblomastix strix and complex community of Bacteroidetes bacteria on its surface.</title>
        <authorList>
            <person name="Treitli S.C."/>
            <person name="Kolisko M."/>
            <person name="Husnik F."/>
            <person name="Keeling P."/>
            <person name="Hampl V."/>
        </authorList>
    </citation>
    <scope>NUCLEOTIDE SEQUENCE [LARGE SCALE GENOMIC DNA]</scope>
    <source>
        <strain evidence="7">ST1C</strain>
    </source>
</reference>
<comment type="catalytic activity">
    <reaction evidence="4">
        <text>Couples ATP hydrolysis with the unwinding of duplex DNA by translocating in the 3'-5' direction.</text>
        <dbReference type="EC" id="5.6.2.4"/>
    </reaction>
</comment>
<dbReference type="InterPro" id="IPR014001">
    <property type="entry name" value="Helicase_ATP-bd"/>
</dbReference>
<evidence type="ECO:0000259" key="6">
    <source>
        <dbReference type="PROSITE" id="PS51192"/>
    </source>
</evidence>
<gene>
    <name evidence="7" type="ORF">EZS28_016334</name>
</gene>
<comment type="similarity">
    <text evidence="1">Belongs to the helicase family. RecQ subfamily.</text>
</comment>
<sequence>MEIQNTQDVPLLDALNLFHLPGFRGQQEKALRSVLAGHDTFILWPTGAGKSLVYQLPSVITKKLSLVISPLISLMHDQVTHLQNLGLAADLLCSGRKKNELQLIYKDLALTNPSLRVLYVTPEMVSTDHFQELLMQLYQKKYIGLFAVDEAHMISQWGHQFRPQYRKLGVLRQKFPKVPIVALTATAVPIE</sequence>
<dbReference type="GO" id="GO:0005694">
    <property type="term" value="C:chromosome"/>
    <property type="evidence" value="ECO:0007669"/>
    <property type="project" value="TreeGrafter"/>
</dbReference>
<evidence type="ECO:0000256" key="2">
    <source>
        <dbReference type="ARBA" id="ARBA00023125"/>
    </source>
</evidence>
<dbReference type="PANTHER" id="PTHR13710:SF105">
    <property type="entry name" value="ATP-DEPENDENT DNA HELICASE Q1"/>
    <property type="match status" value="1"/>
</dbReference>
<dbReference type="FunFam" id="3.40.50.300:FF:001389">
    <property type="entry name" value="ATP-dependent DNA helicase RecQ"/>
    <property type="match status" value="1"/>
</dbReference>
<dbReference type="GO" id="GO:0009378">
    <property type="term" value="F:four-way junction helicase activity"/>
    <property type="evidence" value="ECO:0007669"/>
    <property type="project" value="TreeGrafter"/>
</dbReference>
<dbReference type="EC" id="5.6.2.4" evidence="5"/>
<dbReference type="PROSITE" id="PS51192">
    <property type="entry name" value="HELICASE_ATP_BIND_1"/>
    <property type="match status" value="1"/>
</dbReference>
<keyword evidence="7" id="KW-0547">Nucleotide-binding</keyword>
<dbReference type="GO" id="GO:0005737">
    <property type="term" value="C:cytoplasm"/>
    <property type="evidence" value="ECO:0007669"/>
    <property type="project" value="TreeGrafter"/>
</dbReference>
<organism evidence="7 8">
    <name type="scientific">Streblomastix strix</name>
    <dbReference type="NCBI Taxonomy" id="222440"/>
    <lineage>
        <taxon>Eukaryota</taxon>
        <taxon>Metamonada</taxon>
        <taxon>Preaxostyla</taxon>
        <taxon>Oxymonadida</taxon>
        <taxon>Streblomastigidae</taxon>
        <taxon>Streblomastix</taxon>
    </lineage>
</organism>
<dbReference type="OrthoDB" id="10261556at2759"/>
<name>A0A5J4VZY1_9EUKA</name>
<dbReference type="GO" id="GO:0005524">
    <property type="term" value="F:ATP binding"/>
    <property type="evidence" value="ECO:0007669"/>
    <property type="project" value="InterPro"/>
</dbReference>
<evidence type="ECO:0000256" key="3">
    <source>
        <dbReference type="ARBA" id="ARBA00023235"/>
    </source>
</evidence>
<dbReference type="SUPFAM" id="SSF52540">
    <property type="entry name" value="P-loop containing nucleoside triphosphate hydrolases"/>
    <property type="match status" value="1"/>
</dbReference>
<evidence type="ECO:0000256" key="5">
    <source>
        <dbReference type="ARBA" id="ARBA00034808"/>
    </source>
</evidence>
<comment type="caution">
    <text evidence="7">The sequence shown here is derived from an EMBL/GenBank/DDBJ whole genome shotgun (WGS) entry which is preliminary data.</text>
</comment>
<dbReference type="AlphaFoldDB" id="A0A5J4VZY1"/>
<dbReference type="PANTHER" id="PTHR13710">
    <property type="entry name" value="DNA HELICASE RECQ FAMILY MEMBER"/>
    <property type="match status" value="1"/>
</dbReference>
<keyword evidence="7" id="KW-0347">Helicase</keyword>
<accession>A0A5J4VZY1</accession>